<dbReference type="STRING" id="670580.A0A1X6N8S7"/>
<dbReference type="RefSeq" id="XP_024341841.1">
    <property type="nucleotide sequence ID" value="XM_024478548.1"/>
</dbReference>
<evidence type="ECO:0000256" key="4">
    <source>
        <dbReference type="ARBA" id="ARBA00023136"/>
    </source>
</evidence>
<feature type="transmembrane region" description="Helical" evidence="5">
    <location>
        <begin position="235"/>
        <end position="264"/>
    </location>
</feature>
<dbReference type="InterPro" id="IPR051380">
    <property type="entry name" value="pH-response_reg_palI/RIM9"/>
</dbReference>
<evidence type="ECO:0008006" key="8">
    <source>
        <dbReference type="Google" id="ProtNLM"/>
    </source>
</evidence>
<keyword evidence="7" id="KW-1185">Reference proteome</keyword>
<dbReference type="GO" id="GO:0035838">
    <property type="term" value="C:growing cell tip"/>
    <property type="evidence" value="ECO:0007669"/>
    <property type="project" value="TreeGrafter"/>
</dbReference>
<evidence type="ECO:0000313" key="6">
    <source>
        <dbReference type="EMBL" id="OSX65047.1"/>
    </source>
</evidence>
<dbReference type="OrthoDB" id="2354757at2759"/>
<dbReference type="GO" id="GO:0032153">
    <property type="term" value="C:cell division site"/>
    <property type="evidence" value="ECO:0007669"/>
    <property type="project" value="TreeGrafter"/>
</dbReference>
<evidence type="ECO:0000313" key="7">
    <source>
        <dbReference type="Proteomes" id="UP000194127"/>
    </source>
</evidence>
<dbReference type="InterPro" id="IPR009571">
    <property type="entry name" value="SUR7/Rim9-like_fungi"/>
</dbReference>
<accession>A0A1X6N8S7</accession>
<organism evidence="6 7">
    <name type="scientific">Postia placenta MAD-698-R-SB12</name>
    <dbReference type="NCBI Taxonomy" id="670580"/>
    <lineage>
        <taxon>Eukaryota</taxon>
        <taxon>Fungi</taxon>
        <taxon>Dikarya</taxon>
        <taxon>Basidiomycota</taxon>
        <taxon>Agaricomycotina</taxon>
        <taxon>Agaricomycetes</taxon>
        <taxon>Polyporales</taxon>
        <taxon>Adustoporiaceae</taxon>
        <taxon>Rhodonia</taxon>
    </lineage>
</organism>
<keyword evidence="3 5" id="KW-1133">Transmembrane helix</keyword>
<reference evidence="6 7" key="1">
    <citation type="submission" date="2017-04" db="EMBL/GenBank/DDBJ databases">
        <title>Genome Sequence of the Model Brown-Rot Fungus Postia placenta SB12.</title>
        <authorList>
            <consortium name="DOE Joint Genome Institute"/>
            <person name="Gaskell J."/>
            <person name="Kersten P."/>
            <person name="Larrondo L.F."/>
            <person name="Canessa P."/>
            <person name="Martinez D."/>
            <person name="Hibbett D."/>
            <person name="Schmoll M."/>
            <person name="Kubicek C.P."/>
            <person name="Martinez A.T."/>
            <person name="Yadav J."/>
            <person name="Master E."/>
            <person name="Magnuson J.K."/>
            <person name="James T."/>
            <person name="Yaver D."/>
            <person name="Berka R."/>
            <person name="Labutti K."/>
            <person name="Lipzen A."/>
            <person name="Aerts A."/>
            <person name="Barry K."/>
            <person name="Henrissat B."/>
            <person name="Blanchette R."/>
            <person name="Grigoriev I."/>
            <person name="Cullen D."/>
        </authorList>
    </citation>
    <scope>NUCLEOTIDE SEQUENCE [LARGE SCALE GENOMIC DNA]</scope>
    <source>
        <strain evidence="6 7">MAD-698-R-SB12</strain>
    </source>
</reference>
<evidence type="ECO:0000256" key="5">
    <source>
        <dbReference type="SAM" id="Phobius"/>
    </source>
</evidence>
<dbReference type="EMBL" id="KZ110593">
    <property type="protein sequence ID" value="OSX65047.1"/>
    <property type="molecule type" value="Genomic_DNA"/>
</dbReference>
<name>A0A1X6N8S7_9APHY</name>
<feature type="transmembrane region" description="Helical" evidence="5">
    <location>
        <begin position="198"/>
        <end position="223"/>
    </location>
</feature>
<protein>
    <recommendedName>
        <fullName evidence="8">Pali-domain-containing protein</fullName>
    </recommendedName>
</protein>
<proteinExistence type="predicted"/>
<dbReference type="GO" id="GO:0005886">
    <property type="term" value="C:plasma membrane"/>
    <property type="evidence" value="ECO:0007669"/>
    <property type="project" value="InterPro"/>
</dbReference>
<gene>
    <name evidence="6" type="ORF">POSPLADRAFT_1044466</name>
</gene>
<keyword evidence="2 5" id="KW-0812">Transmembrane</keyword>
<dbReference type="PANTHER" id="PTHR28013">
    <property type="entry name" value="PROTEIN DCV1-RELATED"/>
    <property type="match status" value="1"/>
</dbReference>
<evidence type="ECO:0000256" key="1">
    <source>
        <dbReference type="ARBA" id="ARBA00004141"/>
    </source>
</evidence>
<dbReference type="AlphaFoldDB" id="A0A1X6N8S7"/>
<dbReference type="PANTHER" id="PTHR28013:SF3">
    <property type="entry name" value="PROTEIN DCV1-RELATED"/>
    <property type="match status" value="1"/>
</dbReference>
<comment type="subcellular location">
    <subcellularLocation>
        <location evidence="1">Membrane</location>
        <topology evidence="1">Multi-pass membrane protein</topology>
    </subcellularLocation>
</comment>
<dbReference type="Proteomes" id="UP000194127">
    <property type="component" value="Unassembled WGS sequence"/>
</dbReference>
<evidence type="ECO:0000256" key="2">
    <source>
        <dbReference type="ARBA" id="ARBA00022692"/>
    </source>
</evidence>
<sequence>MRTCLTEPPCIYQRRADEYSCSGLAQSSQRGRPEEDWIGLGVQVLMYSSLVTLLFCSGGACLYSARLPRSNSLAAASDDVEHATGVHENTLGEPNLTPPPTPLNGVNMLFSYKAVYLFHLVGHAGISLLDVSAGGSAWFGVWGYCVSAIDVSVVGIDVAGTNATCSKAELGYDLSPFVLDVLHASDTNLDPATINRDITAVLVLHPIACGIAFLALATSFIIVRYARSAPGAPRALPIIALIVGFLAAVLTTAVFLIDVIFVAVVRKRVESKSDGILTLNWGNAVWMVLGATVALWLALVGSCAGVCCMRRHRKVSKY</sequence>
<keyword evidence="4 5" id="KW-0472">Membrane</keyword>
<dbReference type="Pfam" id="PF06687">
    <property type="entry name" value="SUR7"/>
    <property type="match status" value="1"/>
</dbReference>
<feature type="transmembrane region" description="Helical" evidence="5">
    <location>
        <begin position="284"/>
        <end position="308"/>
    </location>
</feature>
<evidence type="ECO:0000256" key="3">
    <source>
        <dbReference type="ARBA" id="ARBA00022989"/>
    </source>
</evidence>
<dbReference type="GeneID" id="36323498"/>